<reference evidence="2 3" key="1">
    <citation type="submission" date="2016-04" db="EMBL/GenBank/DDBJ databases">
        <title>Genome analyses suggest a sexual origin of heterokaryosis in a supposedly ancient asexual fungus.</title>
        <authorList>
            <person name="Ropars J."/>
            <person name="Sedzielewska K."/>
            <person name="Noel J."/>
            <person name="Charron P."/>
            <person name="Farinelli L."/>
            <person name="Marton T."/>
            <person name="Kruger M."/>
            <person name="Pelin A."/>
            <person name="Brachmann A."/>
            <person name="Corradi N."/>
        </authorList>
    </citation>
    <scope>NUCLEOTIDE SEQUENCE [LARGE SCALE GENOMIC DNA]</scope>
    <source>
        <strain evidence="2 3">A5</strain>
    </source>
</reference>
<feature type="compositionally biased region" description="Polar residues" evidence="1">
    <location>
        <begin position="9"/>
        <end position="21"/>
    </location>
</feature>
<name>A0A2N0PQN3_9GLOM</name>
<dbReference type="Proteomes" id="UP000232722">
    <property type="component" value="Unassembled WGS sequence"/>
</dbReference>
<feature type="compositionally biased region" description="Basic and acidic residues" evidence="1">
    <location>
        <begin position="576"/>
        <end position="594"/>
    </location>
</feature>
<gene>
    <name evidence="2" type="ORF">RhiirA5_416092</name>
</gene>
<proteinExistence type="predicted"/>
<dbReference type="VEuPathDB" id="FungiDB:FUN_001806"/>
<feature type="region of interest" description="Disordered" evidence="1">
    <location>
        <begin position="1"/>
        <end position="73"/>
    </location>
</feature>
<dbReference type="EMBL" id="LLXJ01000487">
    <property type="protein sequence ID" value="PKC09115.1"/>
    <property type="molecule type" value="Genomic_DNA"/>
</dbReference>
<organism evidence="2 3">
    <name type="scientific">Rhizophagus irregularis</name>
    <dbReference type="NCBI Taxonomy" id="588596"/>
    <lineage>
        <taxon>Eukaryota</taxon>
        <taxon>Fungi</taxon>
        <taxon>Fungi incertae sedis</taxon>
        <taxon>Mucoromycota</taxon>
        <taxon>Glomeromycotina</taxon>
        <taxon>Glomeromycetes</taxon>
        <taxon>Glomerales</taxon>
        <taxon>Glomeraceae</taxon>
        <taxon>Rhizophagus</taxon>
    </lineage>
</organism>
<sequence>MIEKDLEVSDNSNEGQLWETNSDTTSDTSDFNQRMTRRYNIYNKSSHPSTNSTPHNTNRNSQMQETNKNGNSQYSRHQSITMAFTDDHDMGENSRKSKESMHKPKTANDLKYFAGLLTTQIRDAQSDQSIIEFINNNKLLEYHMNTLGRTMKNGNEYTYVGFFTETAKNNFIEDGRVKGTLGNFRDLEWLNKLYKTITISVIGIDEKMDINEVIEAVERKLGKLQKILQQGKQYGKINLKLVMEIRCTEEELMNTWGILLKNRMIKIEPLNYKNHVIRQRGIISASVLDIPNEIDELEVAKILRQTGARYWYKLNNKNKRSYQMNVYFNNEEERKEAIGKKIKIKDQIFTWFFRAETGGRQQSNFRQQGSNFQQQGRYNERDVISARRTITTQTNATSIITTITARTNIEVIGKKKIKANHTDKEEVDMTMKDTLFSNHKTTTSTITTDTTAPTIEEETQTQEDDSMTIIIEKMTELRTENTNKENITDNTMTTITTDITQENVLDITATVAEATTEIGMKEADSMIGVEWLDAIDWQLYQNPTTEEEIGDKGDKGDGSDASNTNKKFFKKKEKNKKRENNENQKQKEKVKDKNNNLKIGCINVRGMNDNVKQGEIRKFLGKEQWDIAQLQQ</sequence>
<comment type="caution">
    <text evidence="2">The sequence shown here is derived from an EMBL/GenBank/DDBJ whole genome shotgun (WGS) entry which is preliminary data.</text>
</comment>
<dbReference type="AlphaFoldDB" id="A0A2N0PQN3"/>
<reference evidence="2 3" key="2">
    <citation type="submission" date="2017-09" db="EMBL/GenBank/DDBJ databases">
        <title>Extensive intraspecific genome diversity in a model arbuscular mycorrhizal fungus.</title>
        <authorList>
            <person name="Chen E.C."/>
            <person name="Morin E."/>
            <person name="Beaudet D."/>
            <person name="Noel J."/>
            <person name="Ndikumana S."/>
            <person name="Charron P."/>
            <person name="St-Onge C."/>
            <person name="Giorgi J."/>
            <person name="Grigoriev I.V."/>
            <person name="Roux C."/>
            <person name="Martin F.M."/>
            <person name="Corradi N."/>
        </authorList>
    </citation>
    <scope>NUCLEOTIDE SEQUENCE [LARGE SCALE GENOMIC DNA]</scope>
    <source>
        <strain evidence="2 3">A5</strain>
    </source>
</reference>
<evidence type="ECO:0000313" key="2">
    <source>
        <dbReference type="EMBL" id="PKC09115.1"/>
    </source>
</evidence>
<feature type="region of interest" description="Disordered" evidence="1">
    <location>
        <begin position="546"/>
        <end position="594"/>
    </location>
</feature>
<feature type="compositionally biased region" description="Polar residues" evidence="1">
    <location>
        <begin position="42"/>
        <end position="73"/>
    </location>
</feature>
<accession>A0A2N0PQN3</accession>
<dbReference type="VEuPathDB" id="FungiDB:FUN_003595"/>
<protein>
    <submittedName>
        <fullName evidence="2">Uncharacterized protein</fullName>
    </submittedName>
</protein>
<evidence type="ECO:0000256" key="1">
    <source>
        <dbReference type="SAM" id="MobiDB-lite"/>
    </source>
</evidence>
<dbReference type="VEuPathDB" id="FungiDB:RhiirA1_483376"/>
<evidence type="ECO:0000313" key="3">
    <source>
        <dbReference type="Proteomes" id="UP000232722"/>
    </source>
</evidence>
<dbReference type="VEuPathDB" id="FungiDB:RhiirA1_516674"/>